<evidence type="ECO:0000313" key="4">
    <source>
        <dbReference type="Proteomes" id="UP000318741"/>
    </source>
</evidence>
<feature type="compositionally biased region" description="Basic and acidic residues" evidence="1">
    <location>
        <begin position="188"/>
        <end position="202"/>
    </location>
</feature>
<evidence type="ECO:0000313" key="3">
    <source>
        <dbReference type="EMBL" id="QDT18078.1"/>
    </source>
</evidence>
<dbReference type="PANTHER" id="PTHR43032:SF4">
    <property type="entry name" value="OXIDOREDUCTASE MOLYBDOPTERIN-BINDING DOMAIN-CONTAINING PROTEIN"/>
    <property type="match status" value="1"/>
</dbReference>
<proteinExistence type="predicted"/>
<sequence>MLHAADVPAVTKETWSLTVSRPAVRKEQGEPLTLDWAAYAALPRVEVFADFHCVTRWSRLGTTWAGVSTRTIAALAGWPVPDDPTSAAGYVIAGGADAVGSGKNWTTNLPLADFFSPHALLCDTADGIPLPADHGAPVRLIVPHLYAWKSAKWLVSLRLSDRDEPGYWERLGYADRGDPWLTNAVNPDGERFRDSAGRRPDGGDEAMMI</sequence>
<dbReference type="AlphaFoldDB" id="A0A517PFC7"/>
<keyword evidence="4" id="KW-1185">Reference proteome</keyword>
<dbReference type="GO" id="GO:0016491">
    <property type="term" value="F:oxidoreductase activity"/>
    <property type="evidence" value="ECO:0007669"/>
    <property type="project" value="UniProtKB-KW"/>
</dbReference>
<dbReference type="Pfam" id="PF00174">
    <property type="entry name" value="Oxidored_molyb"/>
    <property type="match status" value="1"/>
</dbReference>
<feature type="domain" description="Oxidoreductase molybdopterin-binding" evidence="2">
    <location>
        <begin position="5"/>
        <end position="168"/>
    </location>
</feature>
<gene>
    <name evidence="3" type="primary">yedY_2</name>
    <name evidence="3" type="ORF">CA12_42170</name>
</gene>
<dbReference type="RefSeq" id="WP_207622057.1">
    <property type="nucleotide sequence ID" value="NZ_CP036265.1"/>
</dbReference>
<dbReference type="InterPro" id="IPR036374">
    <property type="entry name" value="OxRdtase_Mopterin-bd_sf"/>
</dbReference>
<dbReference type="Proteomes" id="UP000318741">
    <property type="component" value="Chromosome"/>
</dbReference>
<name>A0A517PFC7_9PLAN</name>
<protein>
    <submittedName>
        <fullName evidence="3">Sulfoxide reductase catalytic subunit YedY</fullName>
        <ecNumber evidence="3">1.8.-.-</ecNumber>
    </submittedName>
</protein>
<organism evidence="3 4">
    <name type="scientific">Alienimonas californiensis</name>
    <dbReference type="NCBI Taxonomy" id="2527989"/>
    <lineage>
        <taxon>Bacteria</taxon>
        <taxon>Pseudomonadati</taxon>
        <taxon>Planctomycetota</taxon>
        <taxon>Planctomycetia</taxon>
        <taxon>Planctomycetales</taxon>
        <taxon>Planctomycetaceae</taxon>
        <taxon>Alienimonas</taxon>
    </lineage>
</organism>
<dbReference type="EC" id="1.8.-.-" evidence="3"/>
<dbReference type="PANTHER" id="PTHR43032">
    <property type="entry name" value="PROTEIN-METHIONINE-SULFOXIDE REDUCTASE"/>
    <property type="match status" value="1"/>
</dbReference>
<accession>A0A517PFC7</accession>
<dbReference type="InterPro" id="IPR000572">
    <property type="entry name" value="OxRdtase_Mopterin-bd_dom"/>
</dbReference>
<dbReference type="SUPFAM" id="SSF56524">
    <property type="entry name" value="Oxidoreductase molybdopterin-binding domain"/>
    <property type="match status" value="1"/>
</dbReference>
<feature type="region of interest" description="Disordered" evidence="1">
    <location>
        <begin position="185"/>
        <end position="209"/>
    </location>
</feature>
<keyword evidence="3" id="KW-0560">Oxidoreductase</keyword>
<evidence type="ECO:0000256" key="1">
    <source>
        <dbReference type="SAM" id="MobiDB-lite"/>
    </source>
</evidence>
<evidence type="ECO:0000259" key="2">
    <source>
        <dbReference type="Pfam" id="PF00174"/>
    </source>
</evidence>
<reference evidence="3 4" key="1">
    <citation type="submission" date="2019-02" db="EMBL/GenBank/DDBJ databases">
        <title>Deep-cultivation of Planctomycetes and their phenomic and genomic characterization uncovers novel biology.</title>
        <authorList>
            <person name="Wiegand S."/>
            <person name="Jogler M."/>
            <person name="Boedeker C."/>
            <person name="Pinto D."/>
            <person name="Vollmers J."/>
            <person name="Rivas-Marin E."/>
            <person name="Kohn T."/>
            <person name="Peeters S.H."/>
            <person name="Heuer A."/>
            <person name="Rast P."/>
            <person name="Oberbeckmann S."/>
            <person name="Bunk B."/>
            <person name="Jeske O."/>
            <person name="Meyerdierks A."/>
            <person name="Storesund J.E."/>
            <person name="Kallscheuer N."/>
            <person name="Luecker S."/>
            <person name="Lage O.M."/>
            <person name="Pohl T."/>
            <person name="Merkel B.J."/>
            <person name="Hornburger P."/>
            <person name="Mueller R.-W."/>
            <person name="Bruemmer F."/>
            <person name="Labrenz M."/>
            <person name="Spormann A.M."/>
            <person name="Op den Camp H."/>
            <person name="Overmann J."/>
            <person name="Amann R."/>
            <person name="Jetten M.S.M."/>
            <person name="Mascher T."/>
            <person name="Medema M.H."/>
            <person name="Devos D.P."/>
            <person name="Kaster A.-K."/>
            <person name="Ovreas L."/>
            <person name="Rohde M."/>
            <person name="Galperin M.Y."/>
            <person name="Jogler C."/>
        </authorList>
    </citation>
    <scope>NUCLEOTIDE SEQUENCE [LARGE SCALE GENOMIC DNA]</scope>
    <source>
        <strain evidence="3 4">CA12</strain>
    </source>
</reference>
<dbReference type="KEGG" id="acaf:CA12_42170"/>
<dbReference type="EMBL" id="CP036265">
    <property type="protein sequence ID" value="QDT18078.1"/>
    <property type="molecule type" value="Genomic_DNA"/>
</dbReference>
<dbReference type="Gene3D" id="3.90.420.10">
    <property type="entry name" value="Oxidoreductase, molybdopterin-binding domain"/>
    <property type="match status" value="1"/>
</dbReference>